<dbReference type="OrthoDB" id="426158at2"/>
<proteinExistence type="predicted"/>
<dbReference type="RefSeq" id="WP_076759589.1">
    <property type="nucleotide sequence ID" value="NZ_FTPL01000004.1"/>
</dbReference>
<feature type="region of interest" description="Disordered" evidence="1">
    <location>
        <begin position="115"/>
        <end position="141"/>
    </location>
</feature>
<reference evidence="3" key="1">
    <citation type="submission" date="2017-01" db="EMBL/GenBank/DDBJ databases">
        <authorList>
            <person name="Varghese N."/>
            <person name="Submissions S."/>
        </authorList>
    </citation>
    <scope>NUCLEOTIDE SEQUENCE [LARGE SCALE GENOMIC DNA]</scope>
    <source>
        <strain evidence="3">MNA4</strain>
    </source>
</reference>
<sequence>MTEKTTFKVAKILDEYTLIINGGSADNVHVDDTFNILDKDGSPVKDPDTDEIIGHLDLIKGTVVVTLVQERMSVCTSPERVNYKFMANLNILKGNFTYSEKERLNVDLDQLTGELGKSEEPIRVGDPAKLIKTSRRESSGE</sequence>
<evidence type="ECO:0000313" key="2">
    <source>
        <dbReference type="EMBL" id="SIT91479.1"/>
    </source>
</evidence>
<evidence type="ECO:0000256" key="1">
    <source>
        <dbReference type="SAM" id="MobiDB-lite"/>
    </source>
</evidence>
<accession>A0A1U7PT99</accession>
<dbReference type="Proteomes" id="UP000187550">
    <property type="component" value="Unassembled WGS sequence"/>
</dbReference>
<dbReference type="AlphaFoldDB" id="A0A1U7PT99"/>
<gene>
    <name evidence="2" type="ORF">SAMN05428946_2688</name>
</gene>
<protein>
    <submittedName>
        <fullName evidence="2">Uncharacterized protein</fullName>
    </submittedName>
</protein>
<organism evidence="2 3">
    <name type="scientific">Edaphobacillus lindanitolerans</name>
    <dbReference type="NCBI Taxonomy" id="550447"/>
    <lineage>
        <taxon>Bacteria</taxon>
        <taxon>Bacillati</taxon>
        <taxon>Bacillota</taxon>
        <taxon>Bacilli</taxon>
        <taxon>Bacillales</taxon>
        <taxon>Bacillaceae</taxon>
        <taxon>Edaphobacillus</taxon>
    </lineage>
</organism>
<name>A0A1U7PT99_9BACI</name>
<keyword evidence="3" id="KW-1185">Reference proteome</keyword>
<dbReference type="EMBL" id="FTPL01000004">
    <property type="protein sequence ID" value="SIT91479.1"/>
    <property type="molecule type" value="Genomic_DNA"/>
</dbReference>
<dbReference type="STRING" id="550447.SAMN05428946_2688"/>
<evidence type="ECO:0000313" key="3">
    <source>
        <dbReference type="Proteomes" id="UP000187550"/>
    </source>
</evidence>